<evidence type="ECO:0000256" key="7">
    <source>
        <dbReference type="ARBA" id="ARBA00022840"/>
    </source>
</evidence>
<dbReference type="GO" id="GO:0005524">
    <property type="term" value="F:ATP binding"/>
    <property type="evidence" value="ECO:0007669"/>
    <property type="project" value="UniProtKB-KW"/>
</dbReference>
<evidence type="ECO:0000256" key="8">
    <source>
        <dbReference type="ARBA" id="ARBA00023012"/>
    </source>
</evidence>
<dbReference type="GO" id="GO:0046983">
    <property type="term" value="F:protein dimerization activity"/>
    <property type="evidence" value="ECO:0007669"/>
    <property type="project" value="InterPro"/>
</dbReference>
<dbReference type="Pfam" id="PF23539">
    <property type="entry name" value="DUF7134"/>
    <property type="match status" value="1"/>
</dbReference>
<keyword evidence="7" id="KW-0067">ATP-binding</keyword>
<feature type="transmembrane region" description="Helical" evidence="9">
    <location>
        <begin position="132"/>
        <end position="152"/>
    </location>
</feature>
<dbReference type="PANTHER" id="PTHR24421">
    <property type="entry name" value="NITRATE/NITRITE SENSOR PROTEIN NARX-RELATED"/>
    <property type="match status" value="1"/>
</dbReference>
<keyword evidence="6 13" id="KW-0418">Kinase</keyword>
<dbReference type="PANTHER" id="PTHR24421:SF10">
    <property type="entry name" value="NITRATE_NITRITE SENSOR PROTEIN NARQ"/>
    <property type="match status" value="1"/>
</dbReference>
<dbReference type="EMBL" id="QGTL01000001">
    <property type="protein sequence ID" value="PWV81518.1"/>
    <property type="molecule type" value="Genomic_DNA"/>
</dbReference>
<evidence type="ECO:0000313" key="14">
    <source>
        <dbReference type="Proteomes" id="UP000246410"/>
    </source>
</evidence>
<dbReference type="InterPro" id="IPR011712">
    <property type="entry name" value="Sig_transdc_His_kin_sub3_dim/P"/>
</dbReference>
<evidence type="ECO:0000259" key="12">
    <source>
        <dbReference type="Pfam" id="PF23539"/>
    </source>
</evidence>
<dbReference type="EC" id="2.7.13.3" evidence="2"/>
<feature type="domain" description="Histidine kinase/HSP90-like ATPase" evidence="10">
    <location>
        <begin position="287"/>
        <end position="373"/>
    </location>
</feature>
<proteinExistence type="predicted"/>
<keyword evidence="4" id="KW-0808">Transferase</keyword>
<dbReference type="CDD" id="cd16917">
    <property type="entry name" value="HATPase_UhpB-NarQ-NarX-like"/>
    <property type="match status" value="1"/>
</dbReference>
<dbReference type="InterPro" id="IPR036890">
    <property type="entry name" value="HATPase_C_sf"/>
</dbReference>
<dbReference type="RefSeq" id="WP_110036011.1">
    <property type="nucleotide sequence ID" value="NZ_QGTL01000001.1"/>
</dbReference>
<feature type="domain" description="DUF7134" evidence="12">
    <location>
        <begin position="7"/>
        <end position="160"/>
    </location>
</feature>
<protein>
    <recommendedName>
        <fullName evidence="2">histidine kinase</fullName>
        <ecNumber evidence="2">2.7.13.3</ecNumber>
    </recommendedName>
</protein>
<gene>
    <name evidence="13" type="ORF">DFR69_101861</name>
</gene>
<feature type="transmembrane region" description="Helical" evidence="9">
    <location>
        <begin position="83"/>
        <end position="102"/>
    </location>
</feature>
<reference evidence="13 14" key="1">
    <citation type="submission" date="2018-05" db="EMBL/GenBank/DDBJ databases">
        <title>Genomic Encyclopedia of Type Strains, Phase IV (KMG-IV): sequencing the most valuable type-strain genomes for metagenomic binning, comparative biology and taxonomic classification.</title>
        <authorList>
            <person name="Goeker M."/>
        </authorList>
    </citation>
    <scope>NUCLEOTIDE SEQUENCE [LARGE SCALE GENOMIC DNA]</scope>
    <source>
        <strain evidence="13 14">DSM 44717</strain>
    </source>
</reference>
<evidence type="ECO:0000256" key="1">
    <source>
        <dbReference type="ARBA" id="ARBA00000085"/>
    </source>
</evidence>
<evidence type="ECO:0000313" key="13">
    <source>
        <dbReference type="EMBL" id="PWV81518.1"/>
    </source>
</evidence>
<comment type="caution">
    <text evidence="13">The sequence shown here is derived from an EMBL/GenBank/DDBJ whole genome shotgun (WGS) entry which is preliminary data.</text>
</comment>
<evidence type="ECO:0000259" key="11">
    <source>
        <dbReference type="Pfam" id="PF07730"/>
    </source>
</evidence>
<keyword evidence="8" id="KW-0902">Two-component regulatory system</keyword>
<keyword evidence="3" id="KW-0597">Phosphoprotein</keyword>
<dbReference type="GO" id="GO:0016020">
    <property type="term" value="C:membrane"/>
    <property type="evidence" value="ECO:0007669"/>
    <property type="project" value="InterPro"/>
</dbReference>
<dbReference type="SUPFAM" id="SSF55874">
    <property type="entry name" value="ATPase domain of HSP90 chaperone/DNA topoisomerase II/histidine kinase"/>
    <property type="match status" value="1"/>
</dbReference>
<name>A0A317P5M3_9NOCA</name>
<evidence type="ECO:0000256" key="9">
    <source>
        <dbReference type="SAM" id="Phobius"/>
    </source>
</evidence>
<keyword evidence="9" id="KW-1133">Transmembrane helix</keyword>
<dbReference type="InterPro" id="IPR003594">
    <property type="entry name" value="HATPase_dom"/>
</dbReference>
<evidence type="ECO:0000256" key="4">
    <source>
        <dbReference type="ARBA" id="ARBA00022679"/>
    </source>
</evidence>
<feature type="transmembrane region" description="Helical" evidence="9">
    <location>
        <begin position="20"/>
        <end position="38"/>
    </location>
</feature>
<dbReference type="InterPro" id="IPR055558">
    <property type="entry name" value="DUF7134"/>
</dbReference>
<dbReference type="Gene3D" id="3.30.565.10">
    <property type="entry name" value="Histidine kinase-like ATPase, C-terminal domain"/>
    <property type="match status" value="1"/>
</dbReference>
<dbReference type="InterPro" id="IPR050482">
    <property type="entry name" value="Sensor_HK_TwoCompSys"/>
</dbReference>
<keyword evidence="14" id="KW-1185">Reference proteome</keyword>
<accession>A0A317P5M3</accession>
<keyword evidence="9" id="KW-0812">Transmembrane</keyword>
<evidence type="ECO:0000256" key="5">
    <source>
        <dbReference type="ARBA" id="ARBA00022741"/>
    </source>
</evidence>
<evidence type="ECO:0000256" key="3">
    <source>
        <dbReference type="ARBA" id="ARBA00022553"/>
    </source>
</evidence>
<organism evidence="13 14">
    <name type="scientific">Nocardia neocaledoniensis</name>
    <dbReference type="NCBI Taxonomy" id="236511"/>
    <lineage>
        <taxon>Bacteria</taxon>
        <taxon>Bacillati</taxon>
        <taxon>Actinomycetota</taxon>
        <taxon>Actinomycetes</taxon>
        <taxon>Mycobacteriales</taxon>
        <taxon>Nocardiaceae</taxon>
        <taxon>Nocardia</taxon>
    </lineage>
</organism>
<dbReference type="Proteomes" id="UP000246410">
    <property type="component" value="Unassembled WGS sequence"/>
</dbReference>
<dbReference type="Pfam" id="PF02518">
    <property type="entry name" value="HATPase_c"/>
    <property type="match status" value="1"/>
</dbReference>
<feature type="transmembrane region" description="Helical" evidence="9">
    <location>
        <begin position="109"/>
        <end position="126"/>
    </location>
</feature>
<sequence>MLDERLVRWWACHPVRADAVMVSVLVVLCVGAGLLVDADLDYYVFSVALLGPLAVRRRWPEASAAIIAVVAFAQWASVRATTGALPADVAVPLAIFTLAAHGARWAGRAGLLAGLLGAALGGWSWPQLPMPPLAHVLVGVALAGIVVAAWLAGSWQRSRRGEIAALTRHAVLEERTRIARDLHDILAHSLAVVIAQADGGRYAARADPGQAIEALAAIGDQGRAALAETRRAIGVLREEPHTDPDPAPARGVADLSTLAADLRAAGLPVDLTIDLAGPPLDAGLGLLVYRIVQEGLTNVAKHAGPGARAEVSVRGDGSRLRIEVTDDGRAGEHGTRPGFGLIGMRERVGAYGGSVRLRSRAQGGHRLTVTVPVGRRS</sequence>
<dbReference type="Pfam" id="PF07730">
    <property type="entry name" value="HisKA_3"/>
    <property type="match status" value="1"/>
</dbReference>
<evidence type="ECO:0000256" key="2">
    <source>
        <dbReference type="ARBA" id="ARBA00012438"/>
    </source>
</evidence>
<keyword evidence="9" id="KW-0472">Membrane</keyword>
<feature type="domain" description="Signal transduction histidine kinase subgroup 3 dimerisation and phosphoacceptor" evidence="11">
    <location>
        <begin position="174"/>
        <end position="239"/>
    </location>
</feature>
<dbReference type="AlphaFoldDB" id="A0A317P5M3"/>
<comment type="catalytic activity">
    <reaction evidence="1">
        <text>ATP + protein L-histidine = ADP + protein N-phospho-L-histidine.</text>
        <dbReference type="EC" id="2.7.13.3"/>
    </reaction>
</comment>
<keyword evidence="5" id="KW-0547">Nucleotide-binding</keyword>
<dbReference type="GO" id="GO:0000155">
    <property type="term" value="F:phosphorelay sensor kinase activity"/>
    <property type="evidence" value="ECO:0007669"/>
    <property type="project" value="InterPro"/>
</dbReference>
<evidence type="ECO:0000259" key="10">
    <source>
        <dbReference type="Pfam" id="PF02518"/>
    </source>
</evidence>
<evidence type="ECO:0000256" key="6">
    <source>
        <dbReference type="ARBA" id="ARBA00022777"/>
    </source>
</evidence>
<dbReference type="Gene3D" id="1.20.5.1930">
    <property type="match status" value="1"/>
</dbReference>